<keyword evidence="3" id="KW-1185">Reference proteome</keyword>
<protein>
    <recommendedName>
        <fullName evidence="4">F-box domain-containing protein</fullName>
    </recommendedName>
</protein>
<reference evidence="2" key="3">
    <citation type="submission" date="2018-08" db="UniProtKB">
        <authorList>
            <consortium name="EnsemblPlants"/>
        </authorList>
    </citation>
    <scope>IDENTIFICATION</scope>
    <source>
        <strain evidence="2">cv. Bd21</strain>
    </source>
</reference>
<evidence type="ECO:0008006" key="4">
    <source>
        <dbReference type="Google" id="ProtNLM"/>
    </source>
</evidence>
<dbReference type="EnsemblPlants" id="PNT76910">
    <property type="protein sequence ID" value="PNT76910"/>
    <property type="gene ID" value="BRADI_1g55492v3"/>
</dbReference>
<dbReference type="EMBL" id="CM000880">
    <property type="protein sequence ID" value="PNT76910.1"/>
    <property type="molecule type" value="Genomic_DNA"/>
</dbReference>
<proteinExistence type="predicted"/>
<accession>A0A2K2DRK2</accession>
<dbReference type="AlphaFoldDB" id="A0A2K2DRK2"/>
<evidence type="ECO:0000313" key="2">
    <source>
        <dbReference type="EnsemblPlants" id="PNT76910"/>
    </source>
</evidence>
<dbReference type="PANTHER" id="PTHR32133:SF408">
    <property type="entry name" value="OS07G0120400 PROTEIN"/>
    <property type="match status" value="1"/>
</dbReference>
<sequence>MGPCPSRHSPPPLSPELLDDLVLEILLRIPPDRPEALVRASCQSLARAALSPTPPSAAATASSTAVPRHCWDTSLRSELTPSGVPATTFLPATAFHDARHGHVRPYHVLRDARHGHVLIEDIKRNFWRLGGLVVWYPITEISHRVPWPPNTPCLQKDAEFAVLCGCHGGHFLVVSGYRHWQHSSTASARIYSSRDGVGGAWSDRTSVELPAVQSDGALMKGRSVLVDQEYNTVDQDLKVITLPPSGSGSGYKGRIYMSAEDGTLAGVGRPQGIFFQTMPVVEEGCCRYPWSFGVGTTDSH</sequence>
<evidence type="ECO:0000313" key="3">
    <source>
        <dbReference type="Proteomes" id="UP000008810"/>
    </source>
</evidence>
<reference evidence="1 2" key="1">
    <citation type="journal article" date="2010" name="Nature">
        <title>Genome sequencing and analysis of the model grass Brachypodium distachyon.</title>
        <authorList>
            <consortium name="International Brachypodium Initiative"/>
        </authorList>
    </citation>
    <scope>NUCLEOTIDE SEQUENCE [LARGE SCALE GENOMIC DNA]</scope>
    <source>
        <strain evidence="1 2">Bd21</strain>
    </source>
</reference>
<gene>
    <name evidence="1" type="ORF">BRADI_1g55492v3</name>
</gene>
<reference evidence="1" key="2">
    <citation type="submission" date="2017-06" db="EMBL/GenBank/DDBJ databases">
        <title>WGS assembly of Brachypodium distachyon.</title>
        <authorList>
            <consortium name="The International Brachypodium Initiative"/>
            <person name="Lucas S."/>
            <person name="Harmon-Smith M."/>
            <person name="Lail K."/>
            <person name="Tice H."/>
            <person name="Grimwood J."/>
            <person name="Bruce D."/>
            <person name="Barry K."/>
            <person name="Shu S."/>
            <person name="Lindquist E."/>
            <person name="Wang M."/>
            <person name="Pitluck S."/>
            <person name="Vogel J.P."/>
            <person name="Garvin D.F."/>
            <person name="Mockler T.C."/>
            <person name="Schmutz J."/>
            <person name="Rokhsar D."/>
            <person name="Bevan M.W."/>
        </authorList>
    </citation>
    <scope>NUCLEOTIDE SEQUENCE</scope>
    <source>
        <strain evidence="1">Bd21</strain>
    </source>
</reference>
<dbReference type="InParanoid" id="A0A2K2DRK2"/>
<dbReference type="Gramene" id="PNT76910">
    <property type="protein sequence ID" value="PNT76910"/>
    <property type="gene ID" value="BRADI_1g55492v3"/>
</dbReference>
<dbReference type="Proteomes" id="UP000008810">
    <property type="component" value="Chromosome 1"/>
</dbReference>
<dbReference type="PANTHER" id="PTHR32133">
    <property type="entry name" value="OS07G0120400 PROTEIN"/>
    <property type="match status" value="1"/>
</dbReference>
<evidence type="ECO:0000313" key="1">
    <source>
        <dbReference type="EMBL" id="PNT76910.1"/>
    </source>
</evidence>
<organism evidence="1">
    <name type="scientific">Brachypodium distachyon</name>
    <name type="common">Purple false brome</name>
    <name type="synonym">Trachynia distachya</name>
    <dbReference type="NCBI Taxonomy" id="15368"/>
    <lineage>
        <taxon>Eukaryota</taxon>
        <taxon>Viridiplantae</taxon>
        <taxon>Streptophyta</taxon>
        <taxon>Embryophyta</taxon>
        <taxon>Tracheophyta</taxon>
        <taxon>Spermatophyta</taxon>
        <taxon>Magnoliopsida</taxon>
        <taxon>Liliopsida</taxon>
        <taxon>Poales</taxon>
        <taxon>Poaceae</taxon>
        <taxon>BOP clade</taxon>
        <taxon>Pooideae</taxon>
        <taxon>Stipodae</taxon>
        <taxon>Brachypodieae</taxon>
        <taxon>Brachypodium</taxon>
    </lineage>
</organism>
<name>A0A2K2DRK2_BRADI</name>